<sequence length="188" mass="20830">MRNHELGNAHAGPNSPRPLFPLVSGTSPRLAIRTLEHTLYQKRQRRQATRRGVEYVPVLACAARKLALALASRSSRPERREKLHEVGEADVGSVIKEHEGNEAGHGRRGMHSRSRLPPLQRMLEVAPGRPDNKPHVAICVCLDAVCDRHEGQGGTVGMLEGISMHYFLIYDRLSSVSVSTRRAVRLVA</sequence>
<evidence type="ECO:0000313" key="3">
    <source>
        <dbReference type="Proteomes" id="UP000313359"/>
    </source>
</evidence>
<dbReference type="EMBL" id="ML122292">
    <property type="protein sequence ID" value="RPD55790.1"/>
    <property type="molecule type" value="Genomic_DNA"/>
</dbReference>
<organism evidence="2 3">
    <name type="scientific">Lentinus tigrinus ALCF2SS1-6</name>
    <dbReference type="NCBI Taxonomy" id="1328759"/>
    <lineage>
        <taxon>Eukaryota</taxon>
        <taxon>Fungi</taxon>
        <taxon>Dikarya</taxon>
        <taxon>Basidiomycota</taxon>
        <taxon>Agaricomycotina</taxon>
        <taxon>Agaricomycetes</taxon>
        <taxon>Polyporales</taxon>
        <taxon>Polyporaceae</taxon>
        <taxon>Lentinus</taxon>
    </lineage>
</organism>
<dbReference type="Proteomes" id="UP000313359">
    <property type="component" value="Unassembled WGS sequence"/>
</dbReference>
<evidence type="ECO:0000313" key="2">
    <source>
        <dbReference type="EMBL" id="RPD55790.1"/>
    </source>
</evidence>
<name>A0A5C2RXK9_9APHY</name>
<reference evidence="2" key="1">
    <citation type="journal article" date="2018" name="Genome Biol. Evol.">
        <title>Genomics and development of Lentinus tigrinus, a white-rot wood-decaying mushroom with dimorphic fruiting bodies.</title>
        <authorList>
            <person name="Wu B."/>
            <person name="Xu Z."/>
            <person name="Knudson A."/>
            <person name="Carlson A."/>
            <person name="Chen N."/>
            <person name="Kovaka S."/>
            <person name="LaButti K."/>
            <person name="Lipzen A."/>
            <person name="Pennachio C."/>
            <person name="Riley R."/>
            <person name="Schakwitz W."/>
            <person name="Umezawa K."/>
            <person name="Ohm R.A."/>
            <person name="Grigoriev I.V."/>
            <person name="Nagy L.G."/>
            <person name="Gibbons J."/>
            <person name="Hibbett D."/>
        </authorList>
    </citation>
    <scope>NUCLEOTIDE SEQUENCE [LARGE SCALE GENOMIC DNA]</scope>
    <source>
        <strain evidence="2">ALCF2SS1-6</strain>
    </source>
</reference>
<gene>
    <name evidence="2" type="ORF">L227DRAFT_292615</name>
</gene>
<feature type="compositionally biased region" description="Basic and acidic residues" evidence="1">
    <location>
        <begin position="95"/>
        <end position="105"/>
    </location>
</feature>
<feature type="region of interest" description="Disordered" evidence="1">
    <location>
        <begin position="72"/>
        <end position="113"/>
    </location>
</feature>
<keyword evidence="3" id="KW-1185">Reference proteome</keyword>
<evidence type="ECO:0000256" key="1">
    <source>
        <dbReference type="SAM" id="MobiDB-lite"/>
    </source>
</evidence>
<feature type="region of interest" description="Disordered" evidence="1">
    <location>
        <begin position="1"/>
        <end position="20"/>
    </location>
</feature>
<protein>
    <submittedName>
        <fullName evidence="2">Uncharacterized protein</fullName>
    </submittedName>
</protein>
<accession>A0A5C2RXK9</accession>
<dbReference type="AlphaFoldDB" id="A0A5C2RXK9"/>
<feature type="compositionally biased region" description="Basic and acidic residues" evidence="1">
    <location>
        <begin position="75"/>
        <end position="87"/>
    </location>
</feature>
<proteinExistence type="predicted"/>